<sequence>MPNCNECGANVDLAKDSNMGHCATCNNIVEVKPEDKPSEAKTEDNKAKEEVKPKEEVKK</sequence>
<dbReference type="EMBL" id="NAJQ01000030">
    <property type="protein sequence ID" value="TKA82590.1"/>
    <property type="molecule type" value="Genomic_DNA"/>
</dbReference>
<evidence type="ECO:0000256" key="1">
    <source>
        <dbReference type="SAM" id="MobiDB-lite"/>
    </source>
</evidence>
<comment type="caution">
    <text evidence="2">The sequence shown here is derived from an EMBL/GenBank/DDBJ whole genome shotgun (WGS) entry which is preliminary data.</text>
</comment>
<accession>A0A4U0XXR3</accession>
<evidence type="ECO:0000313" key="3">
    <source>
        <dbReference type="Proteomes" id="UP000309340"/>
    </source>
</evidence>
<protein>
    <submittedName>
        <fullName evidence="2">Uncharacterized protein</fullName>
    </submittedName>
</protein>
<dbReference type="OrthoDB" id="3861504at2759"/>
<organism evidence="2 3">
    <name type="scientific">Friedmanniomyces simplex</name>
    <dbReference type="NCBI Taxonomy" id="329884"/>
    <lineage>
        <taxon>Eukaryota</taxon>
        <taxon>Fungi</taxon>
        <taxon>Dikarya</taxon>
        <taxon>Ascomycota</taxon>
        <taxon>Pezizomycotina</taxon>
        <taxon>Dothideomycetes</taxon>
        <taxon>Dothideomycetidae</taxon>
        <taxon>Mycosphaerellales</taxon>
        <taxon>Teratosphaeriaceae</taxon>
        <taxon>Friedmanniomyces</taxon>
    </lineage>
</organism>
<name>A0A4U0XXR3_9PEZI</name>
<proteinExistence type="predicted"/>
<dbReference type="AlphaFoldDB" id="A0A4U0XXR3"/>
<gene>
    <name evidence="2" type="ORF">B0A55_01371</name>
</gene>
<reference evidence="2 3" key="1">
    <citation type="submission" date="2017-03" db="EMBL/GenBank/DDBJ databases">
        <title>Genomes of endolithic fungi from Antarctica.</title>
        <authorList>
            <person name="Coleine C."/>
            <person name="Masonjones S."/>
            <person name="Stajich J.E."/>
        </authorList>
    </citation>
    <scope>NUCLEOTIDE SEQUENCE [LARGE SCALE GENOMIC DNA]</scope>
    <source>
        <strain evidence="2 3">CCFEE 5184</strain>
    </source>
</reference>
<evidence type="ECO:0000313" key="2">
    <source>
        <dbReference type="EMBL" id="TKA82590.1"/>
    </source>
</evidence>
<feature type="region of interest" description="Disordered" evidence="1">
    <location>
        <begin position="34"/>
        <end position="59"/>
    </location>
</feature>
<keyword evidence="3" id="KW-1185">Reference proteome</keyword>
<dbReference type="Proteomes" id="UP000309340">
    <property type="component" value="Unassembled WGS sequence"/>
</dbReference>